<feature type="non-terminal residue" evidence="1">
    <location>
        <position position="32"/>
    </location>
</feature>
<dbReference type="EMBL" id="LAZR01017659">
    <property type="protein sequence ID" value="KKL99500.1"/>
    <property type="molecule type" value="Genomic_DNA"/>
</dbReference>
<evidence type="ECO:0000313" key="1">
    <source>
        <dbReference type="EMBL" id="KKL99500.1"/>
    </source>
</evidence>
<gene>
    <name evidence="1" type="ORF">LCGC14_1813820</name>
</gene>
<dbReference type="AlphaFoldDB" id="A0A0F9J0Q9"/>
<dbReference type="PROSITE" id="PS51257">
    <property type="entry name" value="PROKAR_LIPOPROTEIN"/>
    <property type="match status" value="1"/>
</dbReference>
<protein>
    <submittedName>
        <fullName evidence="1">Uncharacterized protein</fullName>
    </submittedName>
</protein>
<organism evidence="1">
    <name type="scientific">marine sediment metagenome</name>
    <dbReference type="NCBI Taxonomy" id="412755"/>
    <lineage>
        <taxon>unclassified sequences</taxon>
        <taxon>metagenomes</taxon>
        <taxon>ecological metagenomes</taxon>
    </lineage>
</organism>
<accession>A0A0F9J0Q9</accession>
<proteinExistence type="predicted"/>
<reference evidence="1" key="1">
    <citation type="journal article" date="2015" name="Nature">
        <title>Complex archaea that bridge the gap between prokaryotes and eukaryotes.</title>
        <authorList>
            <person name="Spang A."/>
            <person name="Saw J.H."/>
            <person name="Jorgensen S.L."/>
            <person name="Zaremba-Niedzwiedzka K."/>
            <person name="Martijn J."/>
            <person name="Lind A.E."/>
            <person name="van Eijk R."/>
            <person name="Schleper C."/>
            <person name="Guy L."/>
            <person name="Ettema T.J."/>
        </authorList>
    </citation>
    <scope>NUCLEOTIDE SEQUENCE</scope>
</reference>
<comment type="caution">
    <text evidence="1">The sequence shown here is derived from an EMBL/GenBank/DDBJ whole genome shotgun (WGS) entry which is preliminary data.</text>
</comment>
<name>A0A0F9J0Q9_9ZZZZ</name>
<sequence>MKLTRLAMVITCALAVTACSEEGTKLESSPAV</sequence>